<feature type="non-terminal residue" evidence="2">
    <location>
        <position position="1"/>
    </location>
</feature>
<dbReference type="InterPro" id="IPR051172">
    <property type="entry name" value="Chlamydia_OmcB"/>
</dbReference>
<dbReference type="EMBL" id="JBHUOX010000116">
    <property type="protein sequence ID" value="MFD3004088.1"/>
    <property type="molecule type" value="Genomic_DNA"/>
</dbReference>
<keyword evidence="3" id="KW-1185">Reference proteome</keyword>
<name>A0ABW6C2A0_9BACT</name>
<dbReference type="Proteomes" id="UP001597641">
    <property type="component" value="Unassembled WGS sequence"/>
</dbReference>
<comment type="caution">
    <text evidence="2">The sequence shown here is derived from an EMBL/GenBank/DDBJ whole genome shotgun (WGS) entry which is preliminary data.</text>
</comment>
<feature type="domain" description="DUF11" evidence="1">
    <location>
        <begin position="1"/>
        <end position="89"/>
    </location>
</feature>
<proteinExistence type="predicted"/>
<organism evidence="2 3">
    <name type="scientific">Pontibacter toksunensis</name>
    <dbReference type="NCBI Taxonomy" id="1332631"/>
    <lineage>
        <taxon>Bacteria</taxon>
        <taxon>Pseudomonadati</taxon>
        <taxon>Bacteroidota</taxon>
        <taxon>Cytophagia</taxon>
        <taxon>Cytophagales</taxon>
        <taxon>Hymenobacteraceae</taxon>
        <taxon>Pontibacter</taxon>
    </lineage>
</organism>
<sequence length="191" mass="19082">TARNAGPGAAEGVVVTENIPDGLTLVSAVTLKGTYDQSANKWAVGALANNESAVLTLVFTITKPGTLVNGVTVVADNTDPVPGDNSSEAPINVPLPPANVSVVKAAVAGQYAVGGRVSYTVTARNAGPGAAEGVVVTENIPDGLTLVSAVTLKGTYDQSTSKWAVGALANNESAVLTLVFTITKPGTLVNG</sequence>
<feature type="domain" description="DUF11" evidence="1">
    <location>
        <begin position="100"/>
        <end position="190"/>
    </location>
</feature>
<feature type="non-terminal residue" evidence="2">
    <location>
        <position position="191"/>
    </location>
</feature>
<evidence type="ECO:0000313" key="3">
    <source>
        <dbReference type="Proteomes" id="UP001597641"/>
    </source>
</evidence>
<accession>A0ABW6C2A0</accession>
<dbReference type="InterPro" id="IPR001434">
    <property type="entry name" value="OmcB-like_DUF11"/>
</dbReference>
<evidence type="ECO:0000259" key="1">
    <source>
        <dbReference type="Pfam" id="PF01345"/>
    </source>
</evidence>
<dbReference type="Pfam" id="PF01345">
    <property type="entry name" value="DUF11"/>
    <property type="match status" value="2"/>
</dbReference>
<protein>
    <submittedName>
        <fullName evidence="2">DUF11 domain-containing protein</fullName>
    </submittedName>
</protein>
<dbReference type="InterPro" id="IPR047589">
    <property type="entry name" value="DUF11_rpt"/>
</dbReference>
<gene>
    <name evidence="2" type="ORF">ACFS7Z_27300</name>
</gene>
<dbReference type="PANTHER" id="PTHR34819:SF3">
    <property type="entry name" value="CELL SURFACE PROTEIN"/>
    <property type="match status" value="1"/>
</dbReference>
<dbReference type="RefSeq" id="WP_377492733.1">
    <property type="nucleotide sequence ID" value="NZ_JBHUOX010000116.1"/>
</dbReference>
<dbReference type="Gene3D" id="2.60.40.1170">
    <property type="entry name" value="Mu homology domain, subdomain B"/>
    <property type="match status" value="1"/>
</dbReference>
<evidence type="ECO:0000313" key="2">
    <source>
        <dbReference type="EMBL" id="MFD3004088.1"/>
    </source>
</evidence>
<reference evidence="3" key="1">
    <citation type="journal article" date="2019" name="Int. J. Syst. Evol. Microbiol.">
        <title>The Global Catalogue of Microorganisms (GCM) 10K type strain sequencing project: providing services to taxonomists for standard genome sequencing and annotation.</title>
        <authorList>
            <consortium name="The Broad Institute Genomics Platform"/>
            <consortium name="The Broad Institute Genome Sequencing Center for Infectious Disease"/>
            <person name="Wu L."/>
            <person name="Ma J."/>
        </authorList>
    </citation>
    <scope>NUCLEOTIDE SEQUENCE [LARGE SCALE GENOMIC DNA]</scope>
    <source>
        <strain evidence="3">KCTC 23984</strain>
    </source>
</reference>
<dbReference type="PANTHER" id="PTHR34819">
    <property type="entry name" value="LARGE CYSTEINE-RICH PERIPLASMIC PROTEIN OMCB"/>
    <property type="match status" value="1"/>
</dbReference>
<dbReference type="NCBIfam" id="TIGR01451">
    <property type="entry name" value="B_ant_repeat"/>
    <property type="match status" value="2"/>
</dbReference>